<keyword evidence="3" id="KW-1185">Reference proteome</keyword>
<comment type="caution">
    <text evidence="2">The sequence shown here is derived from an EMBL/GenBank/DDBJ whole genome shotgun (WGS) entry which is preliminary data.</text>
</comment>
<evidence type="ECO:0008006" key="4">
    <source>
        <dbReference type="Google" id="ProtNLM"/>
    </source>
</evidence>
<evidence type="ECO:0000313" key="2">
    <source>
        <dbReference type="EMBL" id="EAY27410.1"/>
    </source>
</evidence>
<keyword evidence="1" id="KW-0812">Transmembrane</keyword>
<dbReference type="InterPro" id="IPR029063">
    <property type="entry name" value="SAM-dependent_MTases_sf"/>
</dbReference>
<accession>A1ZQ01</accession>
<organism evidence="2 3">
    <name type="scientific">Microscilla marina ATCC 23134</name>
    <dbReference type="NCBI Taxonomy" id="313606"/>
    <lineage>
        <taxon>Bacteria</taxon>
        <taxon>Pseudomonadati</taxon>
        <taxon>Bacteroidota</taxon>
        <taxon>Cytophagia</taxon>
        <taxon>Cytophagales</taxon>
        <taxon>Microscillaceae</taxon>
        <taxon>Microscilla</taxon>
    </lineage>
</organism>
<keyword evidence="1" id="KW-0472">Membrane</keyword>
<reference evidence="2 3" key="1">
    <citation type="submission" date="2007-01" db="EMBL/GenBank/DDBJ databases">
        <authorList>
            <person name="Haygood M."/>
            <person name="Podell S."/>
            <person name="Anderson C."/>
            <person name="Hopkinson B."/>
            <person name="Roe K."/>
            <person name="Barbeau K."/>
            <person name="Gaasterland T."/>
            <person name="Ferriera S."/>
            <person name="Johnson J."/>
            <person name="Kravitz S."/>
            <person name="Beeson K."/>
            <person name="Sutton G."/>
            <person name="Rogers Y.-H."/>
            <person name="Friedman R."/>
            <person name="Frazier M."/>
            <person name="Venter J.C."/>
        </authorList>
    </citation>
    <scope>NUCLEOTIDE SEQUENCE [LARGE SCALE GENOMIC DNA]</scope>
    <source>
        <strain evidence="2 3">ATCC 23134</strain>
    </source>
</reference>
<protein>
    <recommendedName>
        <fullName evidence="4">Class I SAM-dependent methyltransferase</fullName>
    </recommendedName>
</protein>
<keyword evidence="1" id="KW-1133">Transmembrane helix</keyword>
<dbReference type="AlphaFoldDB" id="A1ZQ01"/>
<gene>
    <name evidence="2" type="ORF">M23134_06811</name>
</gene>
<feature type="transmembrane region" description="Helical" evidence="1">
    <location>
        <begin position="171"/>
        <end position="192"/>
    </location>
</feature>
<name>A1ZQ01_MICM2</name>
<evidence type="ECO:0000256" key="1">
    <source>
        <dbReference type="SAM" id="Phobius"/>
    </source>
</evidence>
<dbReference type="Gene3D" id="3.40.50.150">
    <property type="entry name" value="Vaccinia Virus protein VP39"/>
    <property type="match status" value="1"/>
</dbReference>
<feature type="transmembrane region" description="Helical" evidence="1">
    <location>
        <begin position="204"/>
        <end position="225"/>
    </location>
</feature>
<sequence length="271" mass="31216">MSPKKMPRLHLFEIEDFPWYPAVIREGQTDFLRFMMQTFDVFRAVIPHLREAQQKSDRHHLVDFCSGGGGSMLLIRKHLKQDSKTPFRATLSDLYPNIKAFEYVQKASNGDIDFKTTPVDAANPPADTPQGFWTIFNGFHHFRPAQAQQILATAVERKTPIGIFEPIDKSLFQIIINTIVLLVLMLVLTPFVRPFKWSRLLFTYLVPVIPLCTIWDGFVSVLRLYTPKDLRQMVSAIPETEAYEWKIGKARHMFGTVIYLIGYSKPAKLPM</sequence>
<evidence type="ECO:0000313" key="3">
    <source>
        <dbReference type="Proteomes" id="UP000004095"/>
    </source>
</evidence>
<dbReference type="Proteomes" id="UP000004095">
    <property type="component" value="Unassembled WGS sequence"/>
</dbReference>
<proteinExistence type="predicted"/>
<dbReference type="EMBL" id="AAWS01000023">
    <property type="protein sequence ID" value="EAY27410.1"/>
    <property type="molecule type" value="Genomic_DNA"/>
</dbReference>
<dbReference type="eggNOG" id="ENOG502ZVTY">
    <property type="taxonomic scope" value="Bacteria"/>
</dbReference>